<dbReference type="EMBL" id="FNDN01000003">
    <property type="protein sequence ID" value="SDH76045.1"/>
    <property type="molecule type" value="Genomic_DNA"/>
</dbReference>
<keyword evidence="2" id="KW-0812">Transmembrane</keyword>
<name>A0A1G8F1M6_9NOCA</name>
<dbReference type="AlphaFoldDB" id="A0A1G8F1M6"/>
<organism evidence="3 4">
    <name type="scientific">Rhodococcus triatomae</name>
    <dbReference type="NCBI Taxonomy" id="300028"/>
    <lineage>
        <taxon>Bacteria</taxon>
        <taxon>Bacillati</taxon>
        <taxon>Actinomycetota</taxon>
        <taxon>Actinomycetes</taxon>
        <taxon>Mycobacteriales</taxon>
        <taxon>Nocardiaceae</taxon>
        <taxon>Rhodococcus</taxon>
    </lineage>
</organism>
<feature type="transmembrane region" description="Helical" evidence="2">
    <location>
        <begin position="24"/>
        <end position="45"/>
    </location>
</feature>
<reference evidence="3" key="1">
    <citation type="submission" date="2016-10" db="EMBL/GenBank/DDBJ databases">
        <authorList>
            <person name="de Groot N.N."/>
        </authorList>
    </citation>
    <scope>NUCLEOTIDE SEQUENCE [LARGE SCALE GENOMIC DNA]</scope>
    <source>
        <strain evidence="3">DSM 44892</strain>
    </source>
</reference>
<dbReference type="RefSeq" id="WP_072736449.1">
    <property type="nucleotide sequence ID" value="NZ_CP048813.1"/>
</dbReference>
<sequence>MSEERRGLDRFLHLFPPYLFGGKVRTSTIVLCLLWLVVFTFYIYLNPDAGTEQDSRVGPVPQQTTEQYVPEPTETAPTTTPTPTPTPTDTTSPQSPEPGGNPGETGTGTTTTTTPGGLFPQFVPPWETEETAPPSTGAPGTTG</sequence>
<feature type="compositionally biased region" description="Low complexity" evidence="1">
    <location>
        <begin position="70"/>
        <end position="79"/>
    </location>
</feature>
<feature type="compositionally biased region" description="Low complexity" evidence="1">
    <location>
        <begin position="87"/>
        <end position="98"/>
    </location>
</feature>
<keyword evidence="2" id="KW-1133">Transmembrane helix</keyword>
<evidence type="ECO:0000313" key="4">
    <source>
        <dbReference type="Proteomes" id="UP000183263"/>
    </source>
</evidence>
<accession>A0A1G8F1M6</accession>
<evidence type="ECO:0000256" key="2">
    <source>
        <dbReference type="SAM" id="Phobius"/>
    </source>
</evidence>
<evidence type="ECO:0000313" key="3">
    <source>
        <dbReference type="EMBL" id="SDH76045.1"/>
    </source>
</evidence>
<protein>
    <submittedName>
        <fullName evidence="3">Uncharacterized protein</fullName>
    </submittedName>
</protein>
<dbReference type="Proteomes" id="UP000183263">
    <property type="component" value="Unassembled WGS sequence"/>
</dbReference>
<evidence type="ECO:0000256" key="1">
    <source>
        <dbReference type="SAM" id="MobiDB-lite"/>
    </source>
</evidence>
<keyword evidence="2" id="KW-0472">Membrane</keyword>
<feature type="region of interest" description="Disordered" evidence="1">
    <location>
        <begin position="50"/>
        <end position="143"/>
    </location>
</feature>
<gene>
    <name evidence="3" type="ORF">SAMN05444695_103140</name>
</gene>
<feature type="compositionally biased region" description="Low complexity" evidence="1">
    <location>
        <begin position="107"/>
        <end position="117"/>
    </location>
</feature>
<proteinExistence type="predicted"/>
<keyword evidence="4" id="KW-1185">Reference proteome</keyword>
<feature type="compositionally biased region" description="Low complexity" evidence="1">
    <location>
        <begin position="131"/>
        <end position="143"/>
    </location>
</feature>
<dbReference type="OrthoDB" id="4485844at2"/>